<organism evidence="2 3">
    <name type="scientific">Exserohilum turcicum (strain 28A)</name>
    <name type="common">Northern leaf blight fungus</name>
    <name type="synonym">Setosphaeria turcica</name>
    <dbReference type="NCBI Taxonomy" id="671987"/>
    <lineage>
        <taxon>Eukaryota</taxon>
        <taxon>Fungi</taxon>
        <taxon>Dikarya</taxon>
        <taxon>Ascomycota</taxon>
        <taxon>Pezizomycotina</taxon>
        <taxon>Dothideomycetes</taxon>
        <taxon>Pleosporomycetidae</taxon>
        <taxon>Pleosporales</taxon>
        <taxon>Pleosporineae</taxon>
        <taxon>Pleosporaceae</taxon>
        <taxon>Exserohilum</taxon>
    </lineage>
</organism>
<dbReference type="STRING" id="671987.R0JW47"/>
<reference evidence="2 3" key="2">
    <citation type="journal article" date="2013" name="PLoS Genet.">
        <title>Comparative genome structure, secondary metabolite, and effector coding capacity across Cochliobolus pathogens.</title>
        <authorList>
            <person name="Condon B.J."/>
            <person name="Leng Y."/>
            <person name="Wu D."/>
            <person name="Bushley K.E."/>
            <person name="Ohm R.A."/>
            <person name="Otillar R."/>
            <person name="Martin J."/>
            <person name="Schackwitz W."/>
            <person name="Grimwood J."/>
            <person name="MohdZainudin N."/>
            <person name="Xue C."/>
            <person name="Wang R."/>
            <person name="Manning V.A."/>
            <person name="Dhillon B."/>
            <person name="Tu Z.J."/>
            <person name="Steffenson B.J."/>
            <person name="Salamov A."/>
            <person name="Sun H."/>
            <person name="Lowry S."/>
            <person name="LaButti K."/>
            <person name="Han J."/>
            <person name="Copeland A."/>
            <person name="Lindquist E."/>
            <person name="Barry K."/>
            <person name="Schmutz J."/>
            <person name="Baker S.E."/>
            <person name="Ciuffetti L.M."/>
            <person name="Grigoriev I.V."/>
            <person name="Zhong S."/>
            <person name="Turgeon B.G."/>
        </authorList>
    </citation>
    <scope>NUCLEOTIDE SEQUENCE [LARGE SCALE GENOMIC DNA]</scope>
    <source>
        <strain evidence="3">28A</strain>
    </source>
</reference>
<evidence type="ECO:0000313" key="3">
    <source>
        <dbReference type="Proteomes" id="UP000016935"/>
    </source>
</evidence>
<dbReference type="SMART" id="SM00212">
    <property type="entry name" value="UBCc"/>
    <property type="match status" value="1"/>
</dbReference>
<keyword evidence="3" id="KW-1185">Reference proteome</keyword>
<dbReference type="InterPro" id="IPR016135">
    <property type="entry name" value="UBQ-conjugating_enzyme/RWD"/>
</dbReference>
<gene>
    <name evidence="2" type="ORF">SETTUDRAFT_44555</name>
</gene>
<evidence type="ECO:0000259" key="1">
    <source>
        <dbReference type="PROSITE" id="PS50127"/>
    </source>
</evidence>
<feature type="domain" description="UBC core" evidence="1">
    <location>
        <begin position="1"/>
        <end position="134"/>
    </location>
</feature>
<dbReference type="InterPro" id="IPR000608">
    <property type="entry name" value="UBC"/>
</dbReference>
<dbReference type="RefSeq" id="XP_008030735.1">
    <property type="nucleotide sequence ID" value="XM_008032544.1"/>
</dbReference>
<dbReference type="AlphaFoldDB" id="R0JW47"/>
<accession>R0JW47</accession>
<dbReference type="PANTHER" id="PTHR24068">
    <property type="entry name" value="UBIQUITIN-CONJUGATING ENZYME E2"/>
    <property type="match status" value="1"/>
</dbReference>
<dbReference type="HOGENOM" id="CLU_030988_13_4_1"/>
<dbReference type="eggNOG" id="KOG0417">
    <property type="taxonomic scope" value="Eukaryota"/>
</dbReference>
<sequence>MSAREKNLQTQLRPKKWVITLRGPKDSPYETGNFKLDVSFPDDFPFAAPAIHFRTKIYHPNIDSNSGTIAWSPANEEWSPAWHMDKILIMLSSLLSAPDPRPGCEIVPEIGHEWRERRDVYWQTAKEWTEKYAM</sequence>
<reference evidence="2 3" key="1">
    <citation type="journal article" date="2012" name="PLoS Pathog.">
        <title>Diverse lifestyles and strategies of plant pathogenesis encoded in the genomes of eighteen Dothideomycetes fungi.</title>
        <authorList>
            <person name="Ohm R.A."/>
            <person name="Feau N."/>
            <person name="Henrissat B."/>
            <person name="Schoch C.L."/>
            <person name="Horwitz B.A."/>
            <person name="Barry K.W."/>
            <person name="Condon B.J."/>
            <person name="Copeland A.C."/>
            <person name="Dhillon B."/>
            <person name="Glaser F."/>
            <person name="Hesse C.N."/>
            <person name="Kosti I."/>
            <person name="LaButti K."/>
            <person name="Lindquist E.A."/>
            <person name="Lucas S."/>
            <person name="Salamov A.A."/>
            <person name="Bradshaw R.E."/>
            <person name="Ciuffetti L."/>
            <person name="Hamelin R.C."/>
            <person name="Kema G.H.J."/>
            <person name="Lawrence C."/>
            <person name="Scott J.A."/>
            <person name="Spatafora J.W."/>
            <person name="Turgeon B.G."/>
            <person name="de Wit P.J.G.M."/>
            <person name="Zhong S."/>
            <person name="Goodwin S.B."/>
            <person name="Grigoriev I.V."/>
        </authorList>
    </citation>
    <scope>NUCLEOTIDE SEQUENCE [LARGE SCALE GENOMIC DNA]</scope>
    <source>
        <strain evidence="3">28A</strain>
    </source>
</reference>
<dbReference type="Gene3D" id="3.10.110.10">
    <property type="entry name" value="Ubiquitin Conjugating Enzyme"/>
    <property type="match status" value="1"/>
</dbReference>
<dbReference type="GeneID" id="19404932"/>
<dbReference type="EMBL" id="KB908866">
    <property type="protein sequence ID" value="EOA81709.1"/>
    <property type="molecule type" value="Genomic_DNA"/>
</dbReference>
<evidence type="ECO:0000313" key="2">
    <source>
        <dbReference type="EMBL" id="EOA81709.1"/>
    </source>
</evidence>
<dbReference type="Pfam" id="PF00179">
    <property type="entry name" value="UQ_con"/>
    <property type="match status" value="1"/>
</dbReference>
<name>R0JW47_EXST2</name>
<dbReference type="PROSITE" id="PS50127">
    <property type="entry name" value="UBC_2"/>
    <property type="match status" value="1"/>
</dbReference>
<dbReference type="OrthoDB" id="3668326at2759"/>
<proteinExistence type="predicted"/>
<dbReference type="SUPFAM" id="SSF54495">
    <property type="entry name" value="UBC-like"/>
    <property type="match status" value="1"/>
</dbReference>
<protein>
    <recommendedName>
        <fullName evidence="1">UBC core domain-containing protein</fullName>
    </recommendedName>
</protein>
<dbReference type="Proteomes" id="UP000016935">
    <property type="component" value="Unassembled WGS sequence"/>
</dbReference>